<keyword evidence="8" id="KW-0732">Signal</keyword>
<dbReference type="EC" id="1.15.1.1" evidence="4"/>
<dbReference type="eggNOG" id="ENOG502RZIM">
    <property type="taxonomic scope" value="Eukaryota"/>
</dbReference>
<dbReference type="InterPro" id="IPR036423">
    <property type="entry name" value="SOD-like_Cu/Zn_dom_sf"/>
</dbReference>
<dbReference type="RefSeq" id="XP_006697033.1">
    <property type="nucleotide sequence ID" value="XM_006696970.1"/>
</dbReference>
<dbReference type="OrthoDB" id="159229at2759"/>
<dbReference type="AlphaFoldDB" id="G0SGS6"/>
<evidence type="ECO:0000256" key="7">
    <source>
        <dbReference type="ARBA" id="ARBA00049204"/>
    </source>
</evidence>
<evidence type="ECO:0000256" key="1">
    <source>
        <dbReference type="ARBA" id="ARBA00004196"/>
    </source>
</evidence>
<evidence type="ECO:0000256" key="6">
    <source>
        <dbReference type="ARBA" id="ARBA00022862"/>
    </source>
</evidence>
<dbReference type="GO" id="GO:0005576">
    <property type="term" value="C:extracellular region"/>
    <property type="evidence" value="ECO:0007669"/>
    <property type="project" value="UniProtKB-SubCell"/>
</dbReference>
<proteinExistence type="inferred from homology"/>
<sequence>MRFSENVALLLAAAGARVAADTGELGDAIVVQDNPVGVVYKAVLPEEAWFKPAYPGGGNIQGEVVATAAADGVGVTFTIRLSNLPKEGGPFPYHLHVDPVPSDGNCTKTLAHLDPFIRGEATPCDPEQPATCQVGDLSGKWGDIIPDENGTFEQTYTDLYASTKEGIGAFFGNRSIVVHFPNKTRITCANFFQVEAGDEGDYSSASETSTLTPTLLPTTFETETQTFGIQTTGPEPDAPVATTLPNNVSFTGGSPAAPTNTGELAGSAANLKASFAGVVVLGAAAVALLI</sequence>
<keyword evidence="6" id="KW-0049">Antioxidant</keyword>
<evidence type="ECO:0000313" key="9">
    <source>
        <dbReference type="EMBL" id="EGS17415.1"/>
    </source>
</evidence>
<dbReference type="GO" id="GO:0004784">
    <property type="term" value="F:superoxide dismutase activity"/>
    <property type="evidence" value="ECO:0007669"/>
    <property type="project" value="UniProtKB-EC"/>
</dbReference>
<dbReference type="HOGENOM" id="CLU_063073_0_0_1"/>
<name>G0SGS6_CHATD</name>
<dbReference type="FunFam" id="2.60.40.200:FF:000007">
    <property type="entry name" value="Cell surface Cu-only superoxide dismutase 5"/>
    <property type="match status" value="1"/>
</dbReference>
<protein>
    <recommendedName>
        <fullName evidence="4">superoxide dismutase</fullName>
        <ecNumber evidence="4">1.15.1.1</ecNumber>
    </recommendedName>
</protein>
<evidence type="ECO:0000256" key="3">
    <source>
        <dbReference type="ARBA" id="ARBA00010457"/>
    </source>
</evidence>
<comment type="similarity">
    <text evidence="3">Belongs to the Cu-Zn superoxide dismutase family.</text>
</comment>
<evidence type="ECO:0000256" key="8">
    <source>
        <dbReference type="SAM" id="SignalP"/>
    </source>
</evidence>
<keyword evidence="5" id="KW-0964">Secreted</keyword>
<feature type="chain" id="PRO_5003409549" description="superoxide dismutase" evidence="8">
    <location>
        <begin position="21"/>
        <end position="290"/>
    </location>
</feature>
<evidence type="ECO:0000256" key="2">
    <source>
        <dbReference type="ARBA" id="ARBA00004613"/>
    </source>
</evidence>
<reference evidence="9 10" key="1">
    <citation type="journal article" date="2011" name="Cell">
        <title>Insight into structure and assembly of the nuclear pore complex by utilizing the genome of a eukaryotic thermophile.</title>
        <authorList>
            <person name="Amlacher S."/>
            <person name="Sarges P."/>
            <person name="Flemming D."/>
            <person name="van Noort V."/>
            <person name="Kunze R."/>
            <person name="Devos D.P."/>
            <person name="Arumugam M."/>
            <person name="Bork P."/>
            <person name="Hurt E."/>
        </authorList>
    </citation>
    <scope>NUCLEOTIDE SEQUENCE [LARGE SCALE GENOMIC DNA]</scope>
    <source>
        <strain evidence="10">DSM 1495 / CBS 144.50 / IMI 039719</strain>
    </source>
</reference>
<dbReference type="STRING" id="759272.G0SGS6"/>
<gene>
    <name evidence="9" type="ORF">CTHT_0067400</name>
</gene>
<dbReference type="Gene3D" id="2.60.40.200">
    <property type="entry name" value="Superoxide dismutase, copper/zinc binding domain"/>
    <property type="match status" value="1"/>
</dbReference>
<comment type="catalytic activity">
    <reaction evidence="7">
        <text>2 superoxide + 2 H(+) = H2O2 + O2</text>
        <dbReference type="Rhea" id="RHEA:20696"/>
        <dbReference type="ChEBI" id="CHEBI:15378"/>
        <dbReference type="ChEBI" id="CHEBI:15379"/>
        <dbReference type="ChEBI" id="CHEBI:16240"/>
        <dbReference type="ChEBI" id="CHEBI:18421"/>
        <dbReference type="EC" id="1.15.1.1"/>
    </reaction>
</comment>
<keyword evidence="10" id="KW-1185">Reference proteome</keyword>
<dbReference type="KEGG" id="cthr:CTHT_0067400"/>
<organism evidence="10">
    <name type="scientific">Chaetomium thermophilum (strain DSM 1495 / CBS 144.50 / IMI 039719)</name>
    <name type="common">Thermochaetoides thermophila</name>
    <dbReference type="NCBI Taxonomy" id="759272"/>
    <lineage>
        <taxon>Eukaryota</taxon>
        <taxon>Fungi</taxon>
        <taxon>Dikarya</taxon>
        <taxon>Ascomycota</taxon>
        <taxon>Pezizomycotina</taxon>
        <taxon>Sordariomycetes</taxon>
        <taxon>Sordariomycetidae</taxon>
        <taxon>Sordariales</taxon>
        <taxon>Chaetomiaceae</taxon>
        <taxon>Thermochaetoides</taxon>
    </lineage>
</organism>
<comment type="subcellular location">
    <subcellularLocation>
        <location evidence="1">Cell envelope</location>
    </subcellularLocation>
    <subcellularLocation>
        <location evidence="2">Secreted</location>
    </subcellularLocation>
</comment>
<dbReference type="GO" id="GO:0046872">
    <property type="term" value="F:metal ion binding"/>
    <property type="evidence" value="ECO:0007669"/>
    <property type="project" value="InterPro"/>
</dbReference>
<evidence type="ECO:0000256" key="5">
    <source>
        <dbReference type="ARBA" id="ARBA00022525"/>
    </source>
</evidence>
<evidence type="ECO:0000313" key="10">
    <source>
        <dbReference type="Proteomes" id="UP000008066"/>
    </source>
</evidence>
<dbReference type="SUPFAM" id="SSF49329">
    <property type="entry name" value="Cu,Zn superoxide dismutase-like"/>
    <property type="match status" value="1"/>
</dbReference>
<dbReference type="GeneID" id="18260778"/>
<evidence type="ECO:0000256" key="4">
    <source>
        <dbReference type="ARBA" id="ARBA00012682"/>
    </source>
</evidence>
<dbReference type="OMA" id="FTYHIHV"/>
<feature type="signal peptide" evidence="8">
    <location>
        <begin position="1"/>
        <end position="20"/>
    </location>
</feature>
<dbReference type="EMBL" id="GL988047">
    <property type="protein sequence ID" value="EGS17415.1"/>
    <property type="molecule type" value="Genomic_DNA"/>
</dbReference>
<accession>G0SGS6</accession>
<dbReference type="Proteomes" id="UP000008066">
    <property type="component" value="Unassembled WGS sequence"/>
</dbReference>